<dbReference type="PANTHER" id="PTHR35535">
    <property type="entry name" value="HEAT SHOCK PROTEIN HSLJ"/>
    <property type="match status" value="1"/>
</dbReference>
<protein>
    <recommendedName>
        <fullName evidence="2">DUF306 domain-containing protein</fullName>
    </recommendedName>
</protein>
<sequence>MRKIFKILFVVAFTSLFLASCAKNEPVVKNNDSLKNTYWKLTKVREHKTITYEKQTEAHIILKNENKIVGSDGCNRIFGSYNIDKNKIEFSHLASTRMACMKGMTQAHEFSTAFAYVKTYKIQKNKLFFYDENKNVILEFISVYLN</sequence>
<dbReference type="AlphaFoldDB" id="A0A2N1J1S6"/>
<dbReference type="InterPro" id="IPR038670">
    <property type="entry name" value="HslJ-like_sf"/>
</dbReference>
<dbReference type="Proteomes" id="UP000233248">
    <property type="component" value="Unassembled WGS sequence"/>
</dbReference>
<dbReference type="RefSeq" id="WP_101185041.1">
    <property type="nucleotide sequence ID" value="NZ_CP031218.1"/>
</dbReference>
<gene>
    <name evidence="3" type="ORF">CP960_08765</name>
</gene>
<keyword evidence="1" id="KW-0732">Signal</keyword>
<dbReference type="InterPro" id="IPR053147">
    <property type="entry name" value="Hsp_HslJ-like"/>
</dbReference>
<feature type="domain" description="DUF306" evidence="2">
    <location>
        <begin position="33"/>
        <end position="140"/>
    </location>
</feature>
<name>A0A2N1J1S6_9BACT</name>
<evidence type="ECO:0000313" key="4">
    <source>
        <dbReference type="Proteomes" id="UP000233248"/>
    </source>
</evidence>
<dbReference type="OrthoDB" id="5348860at2"/>
<dbReference type="Pfam" id="PF03724">
    <property type="entry name" value="META"/>
    <property type="match status" value="1"/>
</dbReference>
<proteinExistence type="predicted"/>
<dbReference type="KEGG" id="ahs:AHALO_2482"/>
<keyword evidence="4" id="KW-1185">Reference proteome</keyword>
<feature type="chain" id="PRO_5014877610" description="DUF306 domain-containing protein" evidence="1">
    <location>
        <begin position="23"/>
        <end position="146"/>
    </location>
</feature>
<evidence type="ECO:0000313" key="3">
    <source>
        <dbReference type="EMBL" id="PKI80496.1"/>
    </source>
</evidence>
<dbReference type="Gene3D" id="2.40.128.270">
    <property type="match status" value="1"/>
</dbReference>
<feature type="signal peptide" evidence="1">
    <location>
        <begin position="1"/>
        <end position="22"/>
    </location>
</feature>
<reference evidence="3 4" key="1">
    <citation type="submission" date="2017-09" db="EMBL/GenBank/DDBJ databases">
        <title>Genomics of the genus Arcobacter.</title>
        <authorList>
            <person name="Perez-Cataluna A."/>
            <person name="Figueras M.J."/>
            <person name="Salas-Masso N."/>
        </authorList>
    </citation>
    <scope>NUCLEOTIDE SEQUENCE [LARGE SCALE GENOMIC DNA]</scope>
    <source>
        <strain evidence="3 4">DSM 18005</strain>
    </source>
</reference>
<dbReference type="InterPro" id="IPR005184">
    <property type="entry name" value="DUF306_Meta_HslJ"/>
</dbReference>
<accession>A0A2N1J1S6</accession>
<comment type="caution">
    <text evidence="3">The sequence shown here is derived from an EMBL/GenBank/DDBJ whole genome shotgun (WGS) entry which is preliminary data.</text>
</comment>
<evidence type="ECO:0000259" key="2">
    <source>
        <dbReference type="Pfam" id="PF03724"/>
    </source>
</evidence>
<evidence type="ECO:0000256" key="1">
    <source>
        <dbReference type="SAM" id="SignalP"/>
    </source>
</evidence>
<dbReference type="PROSITE" id="PS51257">
    <property type="entry name" value="PROKAR_LIPOPROTEIN"/>
    <property type="match status" value="1"/>
</dbReference>
<organism evidence="3 4">
    <name type="scientific">Malaciobacter halophilus</name>
    <dbReference type="NCBI Taxonomy" id="197482"/>
    <lineage>
        <taxon>Bacteria</taxon>
        <taxon>Pseudomonadati</taxon>
        <taxon>Campylobacterota</taxon>
        <taxon>Epsilonproteobacteria</taxon>
        <taxon>Campylobacterales</taxon>
        <taxon>Arcobacteraceae</taxon>
        <taxon>Malaciobacter</taxon>
    </lineage>
</organism>
<dbReference type="EMBL" id="NXIF01000033">
    <property type="protein sequence ID" value="PKI80496.1"/>
    <property type="molecule type" value="Genomic_DNA"/>
</dbReference>
<dbReference type="PANTHER" id="PTHR35535:SF1">
    <property type="entry name" value="HEAT SHOCK PROTEIN HSLJ"/>
    <property type="match status" value="1"/>
</dbReference>